<sequence length="630" mass="70808">MDIPEPVGPTIKRDSQKKHTSFQSEFMTDRWNHHMQHIRFSHIEFYRKIPMQKKMKLALERNIGPHAYIIVGDTVYKCQVFVLRIYCKGFIENLKKGDVIKVPNDAMSNEFFELAYAWMTSNKVYCPQDKILDFLGAARFLHCTSLIKCVFEHLNDHRIHSELTAFSCFLKARDMGATQMAAMMLSRVSKSFLVLVANGQFLRLDIESACTLLSSSYLAVQSEIEIFYSALLWLISNYQIRKIYIPRVLGLVRFHMMPPAFLLKRAQNLEDLRPELADFLCHHLYNAMLSQHEYYMDFKSEFLGSDNRRWIRDPKCPYADFLNANGDFLLSPNVFISYLRRIQKSPAGFIARLILVGSLEEIDKFFLEEDDDGEEMTINEPSTSKNFTDDFDEQSNLDSEIFLNTKYVDSYLDDIAFKSTNSDDSYRMRSIAGKDNFTPKGTDSFEDFDFATNVKGETKSEHTINLAKEKIIYKLSAGGIAKPNIDSDSDSDSSGDPSQATTSSTDSLSDSDKGSVHSTVGDSAADSPEDSSADSPVNSSAESPGILLADSPADSSGSSFADSPKCFAGDLEWEPVKDSNADSHPDFTVESATGYATTSAGYSGKGSSVCSRTDSISSEVYETDDSFEYF</sequence>
<dbReference type="InterPro" id="IPR011705">
    <property type="entry name" value="BACK"/>
</dbReference>
<dbReference type="PANTHER" id="PTHR22667">
    <property type="entry name" value="AT01380P-RELATED"/>
    <property type="match status" value="1"/>
</dbReference>
<gene>
    <name evidence="3" type="primary">Dyak\GE20086</name>
    <name evidence="3" type="synonym">dyak_GLEANR_3936</name>
    <name evidence="3" type="synonym">GE20086</name>
    <name evidence="3" type="ORF">Dyak_GE20086</name>
</gene>
<proteinExistence type="predicted"/>
<organism evidence="3 4">
    <name type="scientific">Drosophila yakuba</name>
    <name type="common">Fruit fly</name>
    <dbReference type="NCBI Taxonomy" id="7245"/>
    <lineage>
        <taxon>Eukaryota</taxon>
        <taxon>Metazoa</taxon>
        <taxon>Ecdysozoa</taxon>
        <taxon>Arthropoda</taxon>
        <taxon>Hexapoda</taxon>
        <taxon>Insecta</taxon>
        <taxon>Pterygota</taxon>
        <taxon>Neoptera</taxon>
        <taxon>Endopterygota</taxon>
        <taxon>Diptera</taxon>
        <taxon>Brachycera</taxon>
        <taxon>Muscomorpha</taxon>
        <taxon>Ephydroidea</taxon>
        <taxon>Drosophilidae</taxon>
        <taxon>Drosophila</taxon>
        <taxon>Sophophora</taxon>
    </lineage>
</organism>
<protein>
    <submittedName>
        <fullName evidence="3">Uncharacterized protein, isoform A</fullName>
    </submittedName>
</protein>
<dbReference type="OrthoDB" id="6350321at2759"/>
<feature type="domain" description="BACK" evidence="2">
    <location>
        <begin position="168"/>
        <end position="267"/>
    </location>
</feature>
<dbReference type="SMART" id="SM00875">
    <property type="entry name" value="BACK"/>
    <property type="match status" value="1"/>
</dbReference>
<reference evidence="3 4" key="1">
    <citation type="journal article" date="2007" name="Nature">
        <title>Evolution of genes and genomes on the Drosophila phylogeny.</title>
        <authorList>
            <consortium name="Drosophila 12 Genomes Consortium"/>
            <person name="Clark A.G."/>
            <person name="Eisen M.B."/>
            <person name="Smith D.R."/>
            <person name="Bergman C.M."/>
            <person name="Oliver B."/>
            <person name="Markow T.A."/>
            <person name="Kaufman T.C."/>
            <person name="Kellis M."/>
            <person name="Gelbart W."/>
            <person name="Iyer V.N."/>
            <person name="Pollard D.A."/>
            <person name="Sackton T.B."/>
            <person name="Larracuente A.M."/>
            <person name="Singh N.D."/>
            <person name="Abad J.P."/>
            <person name="Abt D.N."/>
            <person name="Adryan B."/>
            <person name="Aguade M."/>
            <person name="Akashi H."/>
            <person name="Anderson W.W."/>
            <person name="Aquadro C.F."/>
            <person name="Ardell D.H."/>
            <person name="Arguello R."/>
            <person name="Artieri C.G."/>
            <person name="Barbash D.A."/>
            <person name="Barker D."/>
            <person name="Barsanti P."/>
            <person name="Batterham P."/>
            <person name="Batzoglou S."/>
            <person name="Begun D."/>
            <person name="Bhutkar A."/>
            <person name="Blanco E."/>
            <person name="Bosak S.A."/>
            <person name="Bradley R.K."/>
            <person name="Brand A.D."/>
            <person name="Brent M.R."/>
            <person name="Brooks A.N."/>
            <person name="Brown R.H."/>
            <person name="Butlin R.K."/>
            <person name="Caggese C."/>
            <person name="Calvi B.R."/>
            <person name="Bernardo de Carvalho A."/>
            <person name="Caspi A."/>
            <person name="Castrezana S."/>
            <person name="Celniker S.E."/>
            <person name="Chang J.L."/>
            <person name="Chapple C."/>
            <person name="Chatterji S."/>
            <person name="Chinwalla A."/>
            <person name="Civetta A."/>
            <person name="Clifton S.W."/>
            <person name="Comeron J.M."/>
            <person name="Costello J.C."/>
            <person name="Coyne J.A."/>
            <person name="Daub J."/>
            <person name="David R.G."/>
            <person name="Delcher A.L."/>
            <person name="Delehaunty K."/>
            <person name="Do C.B."/>
            <person name="Ebling H."/>
            <person name="Edwards K."/>
            <person name="Eickbush T."/>
            <person name="Evans J.D."/>
            <person name="Filipski A."/>
            <person name="Findeiss S."/>
            <person name="Freyhult E."/>
            <person name="Fulton L."/>
            <person name="Fulton R."/>
            <person name="Garcia A.C."/>
            <person name="Gardiner A."/>
            <person name="Garfield D.A."/>
            <person name="Garvin B.E."/>
            <person name="Gibson G."/>
            <person name="Gilbert D."/>
            <person name="Gnerre S."/>
            <person name="Godfrey J."/>
            <person name="Good R."/>
            <person name="Gotea V."/>
            <person name="Gravely B."/>
            <person name="Greenberg A.J."/>
            <person name="Griffiths-Jones S."/>
            <person name="Gross S."/>
            <person name="Guigo R."/>
            <person name="Gustafson E.A."/>
            <person name="Haerty W."/>
            <person name="Hahn M.W."/>
            <person name="Halligan D.L."/>
            <person name="Halpern A.L."/>
            <person name="Halter G.M."/>
            <person name="Han M.V."/>
            <person name="Heger A."/>
            <person name="Hillier L."/>
            <person name="Hinrichs A.S."/>
            <person name="Holmes I."/>
            <person name="Hoskins R.A."/>
            <person name="Hubisz M.J."/>
            <person name="Hultmark D."/>
            <person name="Huntley M.A."/>
            <person name="Jaffe D.B."/>
            <person name="Jagadeeshan S."/>
            <person name="Jeck W.R."/>
            <person name="Johnson J."/>
            <person name="Jones C.D."/>
            <person name="Jordan W.C."/>
            <person name="Karpen G.H."/>
            <person name="Kataoka E."/>
            <person name="Keightley P.D."/>
            <person name="Kheradpour P."/>
            <person name="Kirkness E.F."/>
            <person name="Koerich L.B."/>
            <person name="Kristiansen K."/>
            <person name="Kudrna D."/>
            <person name="Kulathinal R.J."/>
            <person name="Kumar S."/>
            <person name="Kwok R."/>
            <person name="Lander E."/>
            <person name="Langley C.H."/>
            <person name="Lapoint R."/>
            <person name="Lazzaro B.P."/>
            <person name="Lee S.J."/>
            <person name="Levesque L."/>
            <person name="Li R."/>
            <person name="Lin C.F."/>
            <person name="Lin M.F."/>
            <person name="Lindblad-Toh K."/>
            <person name="Llopart A."/>
            <person name="Long M."/>
            <person name="Low L."/>
            <person name="Lozovsky E."/>
            <person name="Lu J."/>
            <person name="Luo M."/>
            <person name="Machado C.A."/>
            <person name="Makalowski W."/>
            <person name="Marzo M."/>
            <person name="Matsuda M."/>
            <person name="Matzkin L."/>
            <person name="McAllister B."/>
            <person name="McBride C.S."/>
            <person name="McKernan B."/>
            <person name="McKernan K."/>
            <person name="Mendez-Lago M."/>
            <person name="Minx P."/>
            <person name="Mollenhauer M.U."/>
            <person name="Montooth K."/>
            <person name="Mount S.M."/>
            <person name="Mu X."/>
            <person name="Myers E."/>
            <person name="Negre B."/>
            <person name="Newfeld S."/>
            <person name="Nielsen R."/>
            <person name="Noor M.A."/>
            <person name="O'Grady P."/>
            <person name="Pachter L."/>
            <person name="Papaceit M."/>
            <person name="Parisi M.J."/>
            <person name="Parisi M."/>
            <person name="Parts L."/>
            <person name="Pedersen J.S."/>
            <person name="Pesole G."/>
            <person name="Phillippy A.M."/>
            <person name="Ponting C.P."/>
            <person name="Pop M."/>
            <person name="Porcelli D."/>
            <person name="Powell J.R."/>
            <person name="Prohaska S."/>
            <person name="Pruitt K."/>
            <person name="Puig M."/>
            <person name="Quesneville H."/>
            <person name="Ram K.R."/>
            <person name="Rand D."/>
            <person name="Rasmussen M.D."/>
            <person name="Reed L.K."/>
            <person name="Reenan R."/>
            <person name="Reily A."/>
            <person name="Remington K.A."/>
            <person name="Rieger T.T."/>
            <person name="Ritchie M.G."/>
            <person name="Robin C."/>
            <person name="Rogers Y.H."/>
            <person name="Rohde C."/>
            <person name="Rozas J."/>
            <person name="Rubenfield M.J."/>
            <person name="Ruiz A."/>
            <person name="Russo S."/>
            <person name="Salzberg S.L."/>
            <person name="Sanchez-Gracia A."/>
            <person name="Saranga D.J."/>
            <person name="Sato H."/>
            <person name="Schaeffer S.W."/>
            <person name="Schatz M.C."/>
            <person name="Schlenke T."/>
            <person name="Schwartz R."/>
            <person name="Segarra C."/>
            <person name="Singh R.S."/>
            <person name="Sirot L."/>
            <person name="Sirota M."/>
            <person name="Sisneros N.B."/>
            <person name="Smith C.D."/>
            <person name="Smith T.F."/>
            <person name="Spieth J."/>
            <person name="Stage D.E."/>
            <person name="Stark A."/>
            <person name="Stephan W."/>
            <person name="Strausberg R.L."/>
            <person name="Strempel S."/>
            <person name="Sturgill D."/>
            <person name="Sutton G."/>
            <person name="Sutton G.G."/>
            <person name="Tao W."/>
            <person name="Teichmann S."/>
            <person name="Tobari Y.N."/>
            <person name="Tomimura Y."/>
            <person name="Tsolas J.M."/>
            <person name="Valente V.L."/>
            <person name="Venter E."/>
            <person name="Venter J.C."/>
            <person name="Vicario S."/>
            <person name="Vieira F.G."/>
            <person name="Vilella A.J."/>
            <person name="Villasante A."/>
            <person name="Walenz B."/>
            <person name="Wang J."/>
            <person name="Wasserman M."/>
            <person name="Watts T."/>
            <person name="Wilson D."/>
            <person name="Wilson R.K."/>
            <person name="Wing R.A."/>
            <person name="Wolfner M.F."/>
            <person name="Wong A."/>
            <person name="Wong G.K."/>
            <person name="Wu C.I."/>
            <person name="Wu G."/>
            <person name="Yamamoto D."/>
            <person name="Yang H.P."/>
            <person name="Yang S.P."/>
            <person name="Yorke J.A."/>
            <person name="Yoshida K."/>
            <person name="Zdobnov E."/>
            <person name="Zhang P."/>
            <person name="Zhang Y."/>
            <person name="Zimin A.V."/>
            <person name="Baldwin J."/>
            <person name="Abdouelleil A."/>
            <person name="Abdulkadir J."/>
            <person name="Abebe A."/>
            <person name="Abera B."/>
            <person name="Abreu J."/>
            <person name="Acer S.C."/>
            <person name="Aftuck L."/>
            <person name="Alexander A."/>
            <person name="An P."/>
            <person name="Anderson E."/>
            <person name="Anderson S."/>
            <person name="Arachi H."/>
            <person name="Azer M."/>
            <person name="Bachantsang P."/>
            <person name="Barry A."/>
            <person name="Bayul T."/>
            <person name="Berlin A."/>
            <person name="Bessette D."/>
            <person name="Bloom T."/>
            <person name="Blye J."/>
            <person name="Boguslavskiy L."/>
            <person name="Bonnet C."/>
            <person name="Boukhgalter B."/>
            <person name="Bourzgui I."/>
            <person name="Brown A."/>
            <person name="Cahill P."/>
            <person name="Channer S."/>
            <person name="Cheshatsang Y."/>
            <person name="Chuda L."/>
            <person name="Citroen M."/>
            <person name="Collymore A."/>
            <person name="Cooke P."/>
            <person name="Costello M."/>
            <person name="D'Aco K."/>
            <person name="Daza R."/>
            <person name="De Haan G."/>
            <person name="DeGray S."/>
            <person name="DeMaso C."/>
            <person name="Dhargay N."/>
            <person name="Dooley K."/>
            <person name="Dooley E."/>
            <person name="Doricent M."/>
            <person name="Dorje P."/>
            <person name="Dorjee K."/>
            <person name="Dupes A."/>
            <person name="Elong R."/>
            <person name="Falk J."/>
            <person name="Farina A."/>
            <person name="Faro S."/>
            <person name="Ferguson D."/>
            <person name="Fisher S."/>
            <person name="Foley C.D."/>
            <person name="Franke A."/>
            <person name="Friedrich D."/>
            <person name="Gadbois L."/>
            <person name="Gearin G."/>
            <person name="Gearin C.R."/>
            <person name="Giannoukos G."/>
            <person name="Goode T."/>
            <person name="Graham J."/>
            <person name="Grandbois E."/>
            <person name="Grewal S."/>
            <person name="Gyaltsen K."/>
            <person name="Hafez N."/>
            <person name="Hagos B."/>
            <person name="Hall J."/>
            <person name="Henson C."/>
            <person name="Hollinger A."/>
            <person name="Honan T."/>
            <person name="Huard M.D."/>
            <person name="Hughes L."/>
            <person name="Hurhula B."/>
            <person name="Husby M.E."/>
            <person name="Kamat A."/>
            <person name="Kanga B."/>
            <person name="Kashin S."/>
            <person name="Khazanovich D."/>
            <person name="Kisner P."/>
            <person name="Lance K."/>
            <person name="Lara M."/>
            <person name="Lee W."/>
            <person name="Lennon N."/>
            <person name="Letendre F."/>
            <person name="LeVine R."/>
            <person name="Lipovsky A."/>
            <person name="Liu X."/>
            <person name="Liu J."/>
            <person name="Liu S."/>
            <person name="Lokyitsang T."/>
            <person name="Lokyitsang Y."/>
            <person name="Lubonja R."/>
            <person name="Lui A."/>
            <person name="MacDonald P."/>
            <person name="Magnisalis V."/>
            <person name="Maru K."/>
            <person name="Matthews C."/>
            <person name="McCusker W."/>
            <person name="McDonough S."/>
            <person name="Mehta T."/>
            <person name="Meldrim J."/>
            <person name="Meneus L."/>
            <person name="Mihai O."/>
            <person name="Mihalev A."/>
            <person name="Mihova T."/>
            <person name="Mittelman R."/>
            <person name="Mlenga V."/>
            <person name="Montmayeur A."/>
            <person name="Mulrain L."/>
            <person name="Navidi A."/>
            <person name="Naylor J."/>
            <person name="Negash T."/>
            <person name="Nguyen T."/>
            <person name="Nguyen N."/>
            <person name="Nicol R."/>
            <person name="Norbu C."/>
            <person name="Norbu N."/>
            <person name="Novod N."/>
            <person name="O'Neill B."/>
            <person name="Osman S."/>
            <person name="Markiewicz E."/>
            <person name="Oyono O.L."/>
            <person name="Patti C."/>
            <person name="Phunkhang P."/>
            <person name="Pierre F."/>
            <person name="Priest M."/>
            <person name="Raghuraman S."/>
            <person name="Rege F."/>
            <person name="Reyes R."/>
            <person name="Rise C."/>
            <person name="Rogov P."/>
            <person name="Ross K."/>
            <person name="Ryan E."/>
            <person name="Settipalli S."/>
            <person name="Shea T."/>
            <person name="Sherpa N."/>
            <person name="Shi L."/>
            <person name="Shih D."/>
            <person name="Sparrow T."/>
            <person name="Spaulding J."/>
            <person name="Stalker J."/>
            <person name="Stange-Thomann N."/>
            <person name="Stavropoulos S."/>
            <person name="Stone C."/>
            <person name="Strader C."/>
            <person name="Tesfaye S."/>
            <person name="Thomson T."/>
            <person name="Thoulutsang Y."/>
            <person name="Thoulutsang D."/>
            <person name="Topham K."/>
            <person name="Topping I."/>
            <person name="Tsamla T."/>
            <person name="Vassiliev H."/>
            <person name="Vo A."/>
            <person name="Wangchuk T."/>
            <person name="Wangdi T."/>
            <person name="Weiand M."/>
            <person name="Wilkinson J."/>
            <person name="Wilson A."/>
            <person name="Yadav S."/>
            <person name="Young G."/>
            <person name="Yu Q."/>
            <person name="Zembek L."/>
            <person name="Zhong D."/>
            <person name="Zimmer A."/>
            <person name="Zwirko Z."/>
            <person name="Jaffe D.B."/>
            <person name="Alvarez P."/>
            <person name="Brockman W."/>
            <person name="Butler J."/>
            <person name="Chin C."/>
            <person name="Gnerre S."/>
            <person name="Grabherr M."/>
            <person name="Kleber M."/>
            <person name="Mauceli E."/>
            <person name="MacCallum I."/>
        </authorList>
    </citation>
    <scope>NUCLEOTIDE SEQUENCE [LARGE SCALE GENOMIC DNA]</scope>
    <source>
        <strain evidence="4">Tai18E2 / Tucson 14021-0261.01</strain>
    </source>
</reference>
<dbReference type="PANTHER" id="PTHR22667:SF0">
    <property type="entry name" value="AT01380P-RELATED"/>
    <property type="match status" value="1"/>
</dbReference>
<feature type="region of interest" description="Disordered" evidence="1">
    <location>
        <begin position="483"/>
        <end position="561"/>
    </location>
</feature>
<dbReference type="PhylomeDB" id="B4PGX3"/>
<evidence type="ECO:0000259" key="2">
    <source>
        <dbReference type="SMART" id="SM00875"/>
    </source>
</evidence>
<evidence type="ECO:0000256" key="1">
    <source>
        <dbReference type="SAM" id="MobiDB-lite"/>
    </source>
</evidence>
<dbReference type="Proteomes" id="UP000002282">
    <property type="component" value="Chromosome 3L"/>
</dbReference>
<dbReference type="SUPFAM" id="SSF54695">
    <property type="entry name" value="POZ domain"/>
    <property type="match status" value="1"/>
</dbReference>
<reference evidence="3 4" key="2">
    <citation type="journal article" date="2007" name="PLoS Biol.">
        <title>Principles of genome evolution in the Drosophila melanogaster species group.</title>
        <authorList>
            <person name="Ranz J.M."/>
            <person name="Maurin D."/>
            <person name="Chan Y.S."/>
            <person name="von Grotthuss M."/>
            <person name="Hillier L.W."/>
            <person name="Roote J."/>
            <person name="Ashburner M."/>
            <person name="Bergman C.M."/>
        </authorList>
    </citation>
    <scope>NUCLEOTIDE SEQUENCE [LARGE SCALE GENOMIC DNA]</scope>
    <source>
        <strain evidence="4">Tai18E2 / Tucson 14021-0261.01</strain>
    </source>
</reference>
<dbReference type="Pfam" id="PF07707">
    <property type="entry name" value="BACK"/>
    <property type="match status" value="1"/>
</dbReference>
<accession>B4PGX3</accession>
<dbReference type="KEGG" id="dya:Dyak_GE20086"/>
<dbReference type="SMR" id="B4PGX3"/>
<dbReference type="eggNOG" id="ENOG502TB5D">
    <property type="taxonomic scope" value="Eukaryota"/>
</dbReference>
<dbReference type="OMA" id="AYAWMTS"/>
<dbReference type="Gene3D" id="1.25.40.420">
    <property type="match status" value="1"/>
</dbReference>
<evidence type="ECO:0000313" key="3">
    <source>
        <dbReference type="EMBL" id="EDW94362.1"/>
    </source>
</evidence>
<feature type="region of interest" description="Disordered" evidence="1">
    <location>
        <begin position="595"/>
        <end position="615"/>
    </location>
</feature>
<keyword evidence="4" id="KW-1185">Reference proteome</keyword>
<feature type="compositionally biased region" description="Low complexity" evidence="1">
    <location>
        <begin position="494"/>
        <end position="508"/>
    </location>
</feature>
<dbReference type="HOGENOM" id="CLU_431013_0_0_1"/>
<dbReference type="AlphaFoldDB" id="B4PGX3"/>
<name>B4PGX3_DROYA</name>
<dbReference type="EMBL" id="CM000159">
    <property type="protein sequence ID" value="EDW94362.1"/>
    <property type="molecule type" value="Genomic_DNA"/>
</dbReference>
<evidence type="ECO:0000313" key="4">
    <source>
        <dbReference type="Proteomes" id="UP000002282"/>
    </source>
</evidence>
<dbReference type="InterPro" id="IPR011333">
    <property type="entry name" value="SKP1/BTB/POZ_sf"/>
</dbReference>